<sequence>MNVDRAKVSDATAMHQLINHFADKGEMLPRALSEIYENIRDYFVIRDDGQVVACIALHVNWL</sequence>
<dbReference type="AlphaFoldDB" id="X1MCZ2"/>
<gene>
    <name evidence="1" type="ORF">S06H3_38162</name>
</gene>
<evidence type="ECO:0008006" key="2">
    <source>
        <dbReference type="Google" id="ProtNLM"/>
    </source>
</evidence>
<evidence type="ECO:0000313" key="1">
    <source>
        <dbReference type="EMBL" id="GAI29153.1"/>
    </source>
</evidence>
<feature type="non-terminal residue" evidence="1">
    <location>
        <position position="62"/>
    </location>
</feature>
<accession>X1MCZ2</accession>
<comment type="caution">
    <text evidence="1">The sequence shown here is derived from an EMBL/GenBank/DDBJ whole genome shotgun (WGS) entry which is preliminary data.</text>
</comment>
<dbReference type="InterPro" id="IPR016181">
    <property type="entry name" value="Acyl_CoA_acyltransferase"/>
</dbReference>
<dbReference type="EMBL" id="BARV01023240">
    <property type="protein sequence ID" value="GAI29153.1"/>
    <property type="molecule type" value="Genomic_DNA"/>
</dbReference>
<protein>
    <recommendedName>
        <fullName evidence="2">N-acetyltransferase domain-containing protein</fullName>
    </recommendedName>
</protein>
<name>X1MCZ2_9ZZZZ</name>
<dbReference type="SUPFAM" id="SSF55729">
    <property type="entry name" value="Acyl-CoA N-acyltransferases (Nat)"/>
    <property type="match status" value="1"/>
</dbReference>
<organism evidence="1">
    <name type="scientific">marine sediment metagenome</name>
    <dbReference type="NCBI Taxonomy" id="412755"/>
    <lineage>
        <taxon>unclassified sequences</taxon>
        <taxon>metagenomes</taxon>
        <taxon>ecological metagenomes</taxon>
    </lineage>
</organism>
<proteinExistence type="predicted"/>
<reference evidence="1" key="1">
    <citation type="journal article" date="2014" name="Front. Microbiol.">
        <title>High frequency of phylogenetically diverse reductive dehalogenase-homologous genes in deep subseafloor sedimentary metagenomes.</title>
        <authorList>
            <person name="Kawai M."/>
            <person name="Futagami T."/>
            <person name="Toyoda A."/>
            <person name="Takaki Y."/>
            <person name="Nishi S."/>
            <person name="Hori S."/>
            <person name="Arai W."/>
            <person name="Tsubouchi T."/>
            <person name="Morono Y."/>
            <person name="Uchiyama I."/>
            <person name="Ito T."/>
            <person name="Fujiyama A."/>
            <person name="Inagaki F."/>
            <person name="Takami H."/>
        </authorList>
    </citation>
    <scope>NUCLEOTIDE SEQUENCE</scope>
    <source>
        <strain evidence="1">Expedition CK06-06</strain>
    </source>
</reference>
<dbReference type="Gene3D" id="3.40.630.30">
    <property type="match status" value="1"/>
</dbReference>